<dbReference type="GO" id="GO:0006014">
    <property type="term" value="P:D-ribose metabolic process"/>
    <property type="evidence" value="ECO:0007669"/>
    <property type="project" value="TreeGrafter"/>
</dbReference>
<dbReference type="InterPro" id="IPR004788">
    <property type="entry name" value="Ribose5P_isomerase_type_A"/>
</dbReference>
<dbReference type="Pfam" id="PF06026">
    <property type="entry name" value="Rib_5-P_isom_A"/>
    <property type="match status" value="1"/>
</dbReference>
<dbReference type="GO" id="GO:0004751">
    <property type="term" value="F:ribose-5-phosphate isomerase activity"/>
    <property type="evidence" value="ECO:0007669"/>
    <property type="project" value="UniProtKB-EC"/>
</dbReference>
<name>A0A267M5R6_LACJH</name>
<protein>
    <recommendedName>
        <fullName evidence="1">ribose-5-phosphate isomerase</fullName>
        <ecNumber evidence="1">5.3.1.6</ecNumber>
    </recommendedName>
    <alternativeName>
        <fullName evidence="3">Phosphoriboisomerase</fullName>
    </alternativeName>
</protein>
<dbReference type="GO" id="GO:0005829">
    <property type="term" value="C:cytosol"/>
    <property type="evidence" value="ECO:0007669"/>
    <property type="project" value="TreeGrafter"/>
</dbReference>
<dbReference type="PANTHER" id="PTHR11934">
    <property type="entry name" value="RIBOSE-5-PHOSPHATE ISOMERASE"/>
    <property type="match status" value="1"/>
</dbReference>
<evidence type="ECO:0000256" key="3">
    <source>
        <dbReference type="ARBA" id="ARBA00029734"/>
    </source>
</evidence>
<reference evidence="4 5" key="1">
    <citation type="submission" date="2017-05" db="EMBL/GenBank/DDBJ databases">
        <title>Lactobacillus johnsonii from commercial turkeys.</title>
        <authorList>
            <person name="Johnson T.J."/>
            <person name="Youmans B."/>
        </authorList>
    </citation>
    <scope>NUCLEOTIDE SEQUENCE [LARGE SCALE GENOMIC DNA]</scope>
    <source>
        <strain evidence="4 5">UMNLJ114</strain>
    </source>
</reference>
<proteinExistence type="predicted"/>
<dbReference type="InterPro" id="IPR037171">
    <property type="entry name" value="NagB/RpiA_transferase-like"/>
</dbReference>
<dbReference type="EMBL" id="NIBD01000050">
    <property type="protein sequence ID" value="PAB54155.1"/>
    <property type="molecule type" value="Genomic_DNA"/>
</dbReference>
<evidence type="ECO:0000256" key="1">
    <source>
        <dbReference type="ARBA" id="ARBA00011959"/>
    </source>
</evidence>
<keyword evidence="2 4" id="KW-0413">Isomerase</keyword>
<dbReference type="Proteomes" id="UP000216008">
    <property type="component" value="Unassembled WGS sequence"/>
</dbReference>
<comment type="caution">
    <text evidence="4">The sequence shown here is derived from an EMBL/GenBank/DDBJ whole genome shotgun (WGS) entry which is preliminary data.</text>
</comment>
<dbReference type="GO" id="GO:0009052">
    <property type="term" value="P:pentose-phosphate shunt, non-oxidative branch"/>
    <property type="evidence" value="ECO:0007669"/>
    <property type="project" value="InterPro"/>
</dbReference>
<accession>A0A267M5R6</accession>
<dbReference type="Gene3D" id="3.30.70.260">
    <property type="match status" value="1"/>
</dbReference>
<organism evidence="4 5">
    <name type="scientific">Lactobacillus johnsonii</name>
    <dbReference type="NCBI Taxonomy" id="33959"/>
    <lineage>
        <taxon>Bacteria</taxon>
        <taxon>Bacillati</taxon>
        <taxon>Bacillota</taxon>
        <taxon>Bacilli</taxon>
        <taxon>Lactobacillales</taxon>
        <taxon>Lactobacillaceae</taxon>
        <taxon>Lactobacillus</taxon>
    </lineage>
</organism>
<gene>
    <name evidence="4" type="ORF">A3Q24_08710</name>
</gene>
<dbReference type="RefSeq" id="WP_012846588.1">
    <property type="nucleotide sequence ID" value="NZ_NIBD01000050.1"/>
</dbReference>
<dbReference type="EC" id="5.3.1.6" evidence="1"/>
<evidence type="ECO:0000256" key="2">
    <source>
        <dbReference type="ARBA" id="ARBA00023235"/>
    </source>
</evidence>
<evidence type="ECO:0000313" key="5">
    <source>
        <dbReference type="Proteomes" id="UP000216008"/>
    </source>
</evidence>
<sequence>MSLISQKALSKIKPNMSISLGGGSNVLNLAKDLCQAHISNLTLYSPSEITQAKCKQFGLKVLPFSENSSHLDLAFDGCDSIDKNFNALKSGGGIHLFEKLAAENTEEYILLLPAERFRDELSPTIPLCLEVVPACLENVINSIPEEYDYKIRLGKAVASFARSPLGNILIDIYPHTSWNNIKKLNSFLLKQNGVVSSSYFEGIVTSIITETKNKAVEIKKG</sequence>
<dbReference type="SUPFAM" id="SSF100950">
    <property type="entry name" value="NagB/RpiA/CoA transferase-like"/>
    <property type="match status" value="1"/>
</dbReference>
<dbReference type="Gene3D" id="3.40.50.1360">
    <property type="match status" value="1"/>
</dbReference>
<evidence type="ECO:0000313" key="4">
    <source>
        <dbReference type="EMBL" id="PAB54155.1"/>
    </source>
</evidence>
<dbReference type="PANTHER" id="PTHR11934:SF0">
    <property type="entry name" value="RIBOSE-5-PHOSPHATE ISOMERASE"/>
    <property type="match status" value="1"/>
</dbReference>
<dbReference type="SUPFAM" id="SSF75445">
    <property type="entry name" value="D-ribose-5-phosphate isomerase (RpiA), lid domain"/>
    <property type="match status" value="1"/>
</dbReference>
<dbReference type="AlphaFoldDB" id="A0A267M5R6"/>